<gene>
    <name evidence="1" type="ORF">WMQ36_06765</name>
</gene>
<accession>A0ABV1D2P9</accession>
<reference evidence="1 2" key="1">
    <citation type="submission" date="2024-03" db="EMBL/GenBank/DDBJ databases">
        <title>Human intestinal bacterial collection.</title>
        <authorList>
            <person name="Pauvert C."/>
            <person name="Hitch T.C.A."/>
            <person name="Clavel T."/>
        </authorList>
    </citation>
    <scope>NUCLEOTIDE SEQUENCE [LARGE SCALE GENOMIC DNA]</scope>
    <source>
        <strain evidence="1 2">CLA-SR-H021</strain>
    </source>
</reference>
<dbReference type="RefSeq" id="WP_008720103.1">
    <property type="nucleotide sequence ID" value="NZ_JBBMFM010000016.1"/>
</dbReference>
<evidence type="ECO:0000313" key="2">
    <source>
        <dbReference type="Proteomes" id="UP001454086"/>
    </source>
</evidence>
<dbReference type="Pfam" id="PF13306">
    <property type="entry name" value="LRR_5"/>
    <property type="match status" value="1"/>
</dbReference>
<dbReference type="Proteomes" id="UP001454086">
    <property type="component" value="Unassembled WGS sequence"/>
</dbReference>
<evidence type="ECO:0000313" key="1">
    <source>
        <dbReference type="EMBL" id="MEQ2424669.1"/>
    </source>
</evidence>
<dbReference type="InterPro" id="IPR032675">
    <property type="entry name" value="LRR_dom_sf"/>
</dbReference>
<protein>
    <submittedName>
        <fullName evidence="1">Leucine-rich repeat protein</fullName>
    </submittedName>
</protein>
<name>A0ABV1D2P9_9FIRM</name>
<dbReference type="Gene3D" id="3.80.10.10">
    <property type="entry name" value="Ribonuclease Inhibitor"/>
    <property type="match status" value="1"/>
</dbReference>
<organism evidence="1 2">
    <name type="scientific">Enterocloster hominis</name>
    <name type="common">ex Hitch et al. 2024</name>
    <dbReference type="NCBI Taxonomy" id="1917870"/>
    <lineage>
        <taxon>Bacteria</taxon>
        <taxon>Bacillati</taxon>
        <taxon>Bacillota</taxon>
        <taxon>Clostridia</taxon>
        <taxon>Lachnospirales</taxon>
        <taxon>Lachnospiraceae</taxon>
        <taxon>Enterocloster</taxon>
    </lineage>
</organism>
<comment type="caution">
    <text evidence="1">The sequence shown here is derived from an EMBL/GenBank/DDBJ whole genome shotgun (WGS) entry which is preliminary data.</text>
</comment>
<proteinExistence type="predicted"/>
<sequence>MKLLYDETLDGISVRRCYGLDGIVQIPDSYDGKPVTGLERYLFSETVRGREVPPHEYVGEPELCGSQVKELVLPRYTKRIGAYAFYNCFGLRKISCRSTVEDWGAGVFTGCTGIERLDICVREEGKSCFREILSELRQTLDVDYRGEDGALLARLVFPEYFEESVENTPARIIMREMHGCGHMYRYCFDGTRFDVGEYDRLFPYVTVQEKPELVTRLALYRLYWPWGLKEEAAQAYWDYVAAHAGDAAEGILKRGERDILGWMARSEPVGRDGLGQMLDAASRGGNAADAALLMDIKHERFGAVPLKARTFEL</sequence>
<keyword evidence="2" id="KW-1185">Reference proteome</keyword>
<dbReference type="InterPro" id="IPR026906">
    <property type="entry name" value="LRR_5"/>
</dbReference>
<dbReference type="EMBL" id="JBBMFM010000016">
    <property type="protein sequence ID" value="MEQ2424669.1"/>
    <property type="molecule type" value="Genomic_DNA"/>
</dbReference>